<accession>A0A1X7VNI2</accession>
<dbReference type="EnsemblMetazoa" id="Aqu2.1.40943_001">
    <property type="protein sequence ID" value="Aqu2.1.40943_001"/>
    <property type="gene ID" value="Aqu2.1.40943"/>
</dbReference>
<dbReference type="AlphaFoldDB" id="A0A1X7VNI2"/>
<dbReference type="InParanoid" id="A0A1X7VNI2"/>
<protein>
    <submittedName>
        <fullName evidence="1">Uncharacterized protein</fullName>
    </submittedName>
</protein>
<reference evidence="1" key="1">
    <citation type="submission" date="2017-05" db="UniProtKB">
        <authorList>
            <consortium name="EnsemblMetazoa"/>
        </authorList>
    </citation>
    <scope>IDENTIFICATION</scope>
</reference>
<organism evidence="1">
    <name type="scientific">Amphimedon queenslandica</name>
    <name type="common">Sponge</name>
    <dbReference type="NCBI Taxonomy" id="400682"/>
    <lineage>
        <taxon>Eukaryota</taxon>
        <taxon>Metazoa</taxon>
        <taxon>Porifera</taxon>
        <taxon>Demospongiae</taxon>
        <taxon>Heteroscleromorpha</taxon>
        <taxon>Haplosclerida</taxon>
        <taxon>Niphatidae</taxon>
        <taxon>Amphimedon</taxon>
    </lineage>
</organism>
<proteinExistence type="predicted"/>
<evidence type="ECO:0000313" key="1">
    <source>
        <dbReference type="EnsemblMetazoa" id="Aqu2.1.40943_001"/>
    </source>
</evidence>
<sequence>MRADVTQSTLQCDTVPVSQQTTRYQALLYELLVLSLNGLRWGEHGGQ</sequence>
<name>A0A1X7VNI2_AMPQE</name>